<protein>
    <submittedName>
        <fullName evidence="9">ABC transporter integral membrane protein</fullName>
    </submittedName>
</protein>
<keyword evidence="9" id="KW-0614">Plasmid</keyword>
<evidence type="ECO:0000256" key="4">
    <source>
        <dbReference type="ARBA" id="ARBA00022692"/>
    </source>
</evidence>
<keyword evidence="3" id="KW-1003">Cell membrane</keyword>
<comment type="subcellular location">
    <subcellularLocation>
        <location evidence="1">Cell inner membrane</location>
        <topology evidence="1">Multi-pass membrane protein</topology>
    </subcellularLocation>
    <subcellularLocation>
        <location evidence="7">Cell membrane</location>
        <topology evidence="7">Multi-pass membrane protein</topology>
    </subcellularLocation>
</comment>
<organism evidence="9 10">
    <name type="scientific">Sodalis praecaptivus</name>
    <dbReference type="NCBI Taxonomy" id="1239307"/>
    <lineage>
        <taxon>Bacteria</taxon>
        <taxon>Pseudomonadati</taxon>
        <taxon>Pseudomonadota</taxon>
        <taxon>Gammaproteobacteria</taxon>
        <taxon>Enterobacterales</taxon>
        <taxon>Bruguierivoracaceae</taxon>
        <taxon>Sodalis</taxon>
    </lineage>
</organism>
<name>W0I3W9_9GAMM</name>
<feature type="transmembrane region" description="Helical" evidence="7">
    <location>
        <begin position="84"/>
        <end position="103"/>
    </location>
</feature>
<comment type="similarity">
    <text evidence="7">Belongs to the binding-protein-dependent transport system permease family.</text>
</comment>
<dbReference type="GO" id="GO:0005886">
    <property type="term" value="C:plasma membrane"/>
    <property type="evidence" value="ECO:0007669"/>
    <property type="project" value="UniProtKB-SubCell"/>
</dbReference>
<evidence type="ECO:0000256" key="3">
    <source>
        <dbReference type="ARBA" id="ARBA00022519"/>
    </source>
</evidence>
<accession>W0I3W9</accession>
<dbReference type="CDD" id="cd06261">
    <property type="entry name" value="TM_PBP2"/>
    <property type="match status" value="1"/>
</dbReference>
<dbReference type="GO" id="GO:0031460">
    <property type="term" value="P:glycine betaine transport"/>
    <property type="evidence" value="ECO:0007669"/>
    <property type="project" value="TreeGrafter"/>
</dbReference>
<evidence type="ECO:0000256" key="2">
    <source>
        <dbReference type="ARBA" id="ARBA00022448"/>
    </source>
</evidence>
<dbReference type="PANTHER" id="PTHR30177">
    <property type="entry name" value="GLYCINE BETAINE/L-PROLINE TRANSPORT SYSTEM PERMEASE PROTEIN PROW"/>
    <property type="match status" value="1"/>
</dbReference>
<geneLocation type="plasmid" evidence="9 10">
    <name>pHS1</name>
</geneLocation>
<dbReference type="Gene3D" id="1.10.3720.10">
    <property type="entry name" value="MetI-like"/>
    <property type="match status" value="1"/>
</dbReference>
<sequence length="217" mass="23473">MIRFDWLAQQSPHILTLFGWHLYLSVVPVLLGLLFAVPLGGLLHRCTVIKPLVLNLFGLLYTIPSLALFVLLPGILGTKILDQINVVVALTLYALSLLVRTVCDGLDAVSPDTRQAAVALGYRPWQRFLQIELPVAIPVIAAGLRVVVVANVSIVSIAALVGAPQLGSLFTQGFQLHFLTPILAGIVLCIALALALDGLVLALARRLTAWQPQRSRR</sequence>
<dbReference type="InterPro" id="IPR035906">
    <property type="entry name" value="MetI-like_sf"/>
</dbReference>
<proteinExistence type="inferred from homology"/>
<evidence type="ECO:0000259" key="8">
    <source>
        <dbReference type="PROSITE" id="PS50928"/>
    </source>
</evidence>
<evidence type="ECO:0000256" key="6">
    <source>
        <dbReference type="ARBA" id="ARBA00023136"/>
    </source>
</evidence>
<dbReference type="PANTHER" id="PTHR30177:SF4">
    <property type="entry name" value="OSMOPROTECTANT IMPORT PERMEASE PROTEIN OSMW"/>
    <property type="match status" value="1"/>
</dbReference>
<feature type="transmembrane region" description="Helical" evidence="7">
    <location>
        <begin position="133"/>
        <end position="162"/>
    </location>
</feature>
<gene>
    <name evidence="9" type="ORF">Sant_P0119</name>
</gene>
<keyword evidence="2 7" id="KW-0813">Transport</keyword>
<dbReference type="Proteomes" id="UP000019028">
    <property type="component" value="Plasmid pHS1"/>
</dbReference>
<feature type="domain" description="ABC transmembrane type-1" evidence="8">
    <location>
        <begin position="18"/>
        <end position="205"/>
    </location>
</feature>
<dbReference type="PROSITE" id="PS50928">
    <property type="entry name" value="ABC_TM1"/>
    <property type="match status" value="1"/>
</dbReference>
<dbReference type="InterPro" id="IPR000515">
    <property type="entry name" value="MetI-like"/>
</dbReference>
<keyword evidence="4 7" id="KW-0812">Transmembrane</keyword>
<dbReference type="AlphaFoldDB" id="W0I3W9"/>
<reference evidence="9 10" key="1">
    <citation type="journal article" date="2014" name="Genome Biol. Evol.">
        <title>Genome degeneration and adaptation in a nascent stage of symbiosis.</title>
        <authorList>
            <person name="Oakeson K.F."/>
            <person name="Gil R."/>
            <person name="Clayton A.L."/>
            <person name="Dunn D.M."/>
            <person name="von Niederhausern A.C."/>
            <person name="Hamil C."/>
            <person name="Aoyagi A."/>
            <person name="Duval B."/>
            <person name="Baca A."/>
            <person name="Silva F.J."/>
            <person name="Vallier A."/>
            <person name="Jackson D.G."/>
            <person name="Latorre A."/>
            <person name="Weiss R.B."/>
            <person name="Heddi A."/>
            <person name="Moya A."/>
            <person name="Dale C."/>
        </authorList>
    </citation>
    <scope>NUCLEOTIDE SEQUENCE [LARGE SCALE GENOMIC DNA]</scope>
    <source>
        <strain evidence="9 10">HS1</strain>
        <plasmid evidence="10">Plasmid pHS1</plasmid>
    </source>
</reference>
<evidence type="ECO:0000313" key="10">
    <source>
        <dbReference type="Proteomes" id="UP000019028"/>
    </source>
</evidence>
<feature type="transmembrane region" description="Helical" evidence="7">
    <location>
        <begin position="182"/>
        <end position="204"/>
    </location>
</feature>
<feature type="transmembrane region" description="Helical" evidence="7">
    <location>
        <begin position="52"/>
        <end position="72"/>
    </location>
</feature>
<dbReference type="Pfam" id="PF00528">
    <property type="entry name" value="BPD_transp_1"/>
    <property type="match status" value="1"/>
</dbReference>
<dbReference type="KEGG" id="sod:Sant_P0119"/>
<evidence type="ECO:0000256" key="5">
    <source>
        <dbReference type="ARBA" id="ARBA00022989"/>
    </source>
</evidence>
<evidence type="ECO:0000256" key="7">
    <source>
        <dbReference type="RuleBase" id="RU363032"/>
    </source>
</evidence>
<dbReference type="PATRIC" id="fig|1239307.3.peg.4651"/>
<dbReference type="InterPro" id="IPR051204">
    <property type="entry name" value="ABC_transp_perm/SBD"/>
</dbReference>
<keyword evidence="6 7" id="KW-0472">Membrane</keyword>
<dbReference type="HOGENOM" id="CLU_046113_7_2_6"/>
<dbReference type="EMBL" id="CP006570">
    <property type="protein sequence ID" value="AHF79165.1"/>
    <property type="molecule type" value="Genomic_DNA"/>
</dbReference>
<evidence type="ECO:0000256" key="1">
    <source>
        <dbReference type="ARBA" id="ARBA00004429"/>
    </source>
</evidence>
<feature type="transmembrane region" description="Helical" evidence="7">
    <location>
        <begin position="20"/>
        <end position="40"/>
    </location>
</feature>
<keyword evidence="5 7" id="KW-1133">Transmembrane helix</keyword>
<evidence type="ECO:0000313" key="9">
    <source>
        <dbReference type="EMBL" id="AHF79165.1"/>
    </source>
</evidence>
<dbReference type="SUPFAM" id="SSF161098">
    <property type="entry name" value="MetI-like"/>
    <property type="match status" value="1"/>
</dbReference>
<keyword evidence="3" id="KW-0997">Cell inner membrane</keyword>
<dbReference type="GO" id="GO:0055085">
    <property type="term" value="P:transmembrane transport"/>
    <property type="evidence" value="ECO:0007669"/>
    <property type="project" value="InterPro"/>
</dbReference>
<keyword evidence="10" id="KW-1185">Reference proteome</keyword>